<accession>A0A2T0AVK9</accession>
<dbReference type="OrthoDB" id="9810309at2"/>
<proteinExistence type="predicted"/>
<dbReference type="GO" id="GO:0005524">
    <property type="term" value="F:ATP binding"/>
    <property type="evidence" value="ECO:0007669"/>
    <property type="project" value="InterPro"/>
</dbReference>
<dbReference type="Gene3D" id="3.40.50.300">
    <property type="entry name" value="P-loop containing nucleotide triphosphate hydrolases"/>
    <property type="match status" value="1"/>
</dbReference>
<gene>
    <name evidence="1" type="primary">cobO</name>
    <name evidence="1" type="ORF">MOHU_06840</name>
</gene>
<dbReference type="PANTHER" id="PTHR46638:SF1">
    <property type="entry name" value="CORRINOID ADENOSYLTRANSFERASE"/>
    <property type="match status" value="1"/>
</dbReference>
<keyword evidence="2" id="KW-1185">Reference proteome</keyword>
<dbReference type="NCBIfam" id="NF004637">
    <property type="entry name" value="PRK05986.1"/>
    <property type="match status" value="1"/>
</dbReference>
<reference evidence="1 2" key="1">
    <citation type="submission" date="2018-03" db="EMBL/GenBank/DDBJ databases">
        <title>Genome sequence of Moorella humiferrea DSM 23265.</title>
        <authorList>
            <person name="Poehlein A."/>
            <person name="Daniel R."/>
        </authorList>
    </citation>
    <scope>NUCLEOTIDE SEQUENCE [LARGE SCALE GENOMIC DNA]</scope>
    <source>
        <strain evidence="1 2">DSM 23265</strain>
    </source>
</reference>
<dbReference type="NCBIfam" id="TIGR00708">
    <property type="entry name" value="cobA"/>
    <property type="match status" value="1"/>
</dbReference>
<dbReference type="Pfam" id="PF02572">
    <property type="entry name" value="CobA_CobO_BtuR"/>
    <property type="match status" value="1"/>
</dbReference>
<evidence type="ECO:0000313" key="2">
    <source>
        <dbReference type="Proteomes" id="UP000238415"/>
    </source>
</evidence>
<dbReference type="GO" id="GO:0008817">
    <property type="term" value="F:corrinoid adenosyltransferase activity"/>
    <property type="evidence" value="ECO:0007669"/>
    <property type="project" value="UniProtKB-EC"/>
</dbReference>
<dbReference type="RefSeq" id="WP_106004702.1">
    <property type="nucleotide sequence ID" value="NZ_CP136419.1"/>
</dbReference>
<dbReference type="PANTHER" id="PTHR46638">
    <property type="entry name" value="CORRINOID ADENOSYLTRANSFERASE"/>
    <property type="match status" value="1"/>
</dbReference>
<sequence>MGLEKGLVQVYTGDAKGKTTAAFGLALRACGHGLKVLIVQFMKTPDYGEHKAFRRLLPEVEVKTFGRKGFIHREGARPEDYEQARAALAYAREAVLSGRIDILILDEINNALYFGLLAEDEVLTFLKERPPQVEVILTGRNAPAGIVAAADLVTEMRQIKHPYEKGIKARKGIEY</sequence>
<dbReference type="AlphaFoldDB" id="A0A2T0AVK9"/>
<name>A0A2T0AVK9_9FIRM</name>
<dbReference type="GO" id="GO:0009236">
    <property type="term" value="P:cobalamin biosynthetic process"/>
    <property type="evidence" value="ECO:0007669"/>
    <property type="project" value="InterPro"/>
</dbReference>
<dbReference type="PIRSF" id="PIRSF015617">
    <property type="entry name" value="Adensltrnsf_CobA"/>
    <property type="match status" value="1"/>
</dbReference>
<dbReference type="InterPro" id="IPR027417">
    <property type="entry name" value="P-loop_NTPase"/>
</dbReference>
<evidence type="ECO:0000313" key="1">
    <source>
        <dbReference type="EMBL" id="PRR74703.1"/>
    </source>
</evidence>
<comment type="caution">
    <text evidence="1">The sequence shown here is derived from an EMBL/GenBank/DDBJ whole genome shotgun (WGS) entry which is preliminary data.</text>
</comment>
<organism evidence="1 2">
    <name type="scientific">Neomoorella humiferrea</name>
    <dbReference type="NCBI Taxonomy" id="676965"/>
    <lineage>
        <taxon>Bacteria</taxon>
        <taxon>Bacillati</taxon>
        <taxon>Bacillota</taxon>
        <taxon>Clostridia</taxon>
        <taxon>Neomoorellales</taxon>
        <taxon>Neomoorellaceae</taxon>
        <taxon>Neomoorella</taxon>
    </lineage>
</organism>
<protein>
    <submittedName>
        <fullName evidence="1">Cob(I)yrinic acid a,c-diamide adenosyltransferase</fullName>
        <ecNumber evidence="1">2.5.1.17</ecNumber>
    </submittedName>
</protein>
<dbReference type="EC" id="2.5.1.17" evidence="1"/>
<dbReference type="EMBL" id="PVXM01000007">
    <property type="protein sequence ID" value="PRR74703.1"/>
    <property type="molecule type" value="Genomic_DNA"/>
</dbReference>
<dbReference type="SUPFAM" id="SSF52540">
    <property type="entry name" value="P-loop containing nucleoside triphosphate hydrolases"/>
    <property type="match status" value="1"/>
</dbReference>
<dbReference type="InterPro" id="IPR003724">
    <property type="entry name" value="CblAdoTrfase_CobA"/>
</dbReference>
<dbReference type="Proteomes" id="UP000238415">
    <property type="component" value="Unassembled WGS sequence"/>
</dbReference>
<keyword evidence="1" id="KW-0808">Transferase</keyword>
<dbReference type="CDD" id="cd00561">
    <property type="entry name" value="CobA_ACA"/>
    <property type="match status" value="1"/>
</dbReference>